<accession>A0ABU6STT8</accession>
<dbReference type="EMBL" id="JASCZI010061989">
    <property type="protein sequence ID" value="MED6139867.1"/>
    <property type="molecule type" value="Genomic_DNA"/>
</dbReference>
<dbReference type="Proteomes" id="UP001341840">
    <property type="component" value="Unassembled WGS sequence"/>
</dbReference>
<evidence type="ECO:0000313" key="1">
    <source>
        <dbReference type="EMBL" id="MED6139867.1"/>
    </source>
</evidence>
<sequence>MGKKMSYQDVREPQPLNEAEIQLYGWVEEEVFTQPSAVLEDSLFELRHNIRWMGESGGDYVLEVAGSSNRVPFRAEREGCANSLSSGCQPATSEWIGFFVSFRADLLAFWVLSNFPTLLVYL</sequence>
<keyword evidence="2" id="KW-1185">Reference proteome</keyword>
<organism evidence="1 2">
    <name type="scientific">Stylosanthes scabra</name>
    <dbReference type="NCBI Taxonomy" id="79078"/>
    <lineage>
        <taxon>Eukaryota</taxon>
        <taxon>Viridiplantae</taxon>
        <taxon>Streptophyta</taxon>
        <taxon>Embryophyta</taxon>
        <taxon>Tracheophyta</taxon>
        <taxon>Spermatophyta</taxon>
        <taxon>Magnoliopsida</taxon>
        <taxon>eudicotyledons</taxon>
        <taxon>Gunneridae</taxon>
        <taxon>Pentapetalae</taxon>
        <taxon>rosids</taxon>
        <taxon>fabids</taxon>
        <taxon>Fabales</taxon>
        <taxon>Fabaceae</taxon>
        <taxon>Papilionoideae</taxon>
        <taxon>50 kb inversion clade</taxon>
        <taxon>dalbergioids sensu lato</taxon>
        <taxon>Dalbergieae</taxon>
        <taxon>Pterocarpus clade</taxon>
        <taxon>Stylosanthes</taxon>
    </lineage>
</organism>
<protein>
    <submittedName>
        <fullName evidence="1">Uncharacterized protein</fullName>
    </submittedName>
</protein>
<comment type="caution">
    <text evidence="1">The sequence shown here is derived from an EMBL/GenBank/DDBJ whole genome shotgun (WGS) entry which is preliminary data.</text>
</comment>
<name>A0ABU6STT8_9FABA</name>
<reference evidence="1 2" key="1">
    <citation type="journal article" date="2023" name="Plants (Basel)">
        <title>Bridging the Gap: Combining Genomics and Transcriptomics Approaches to Understand Stylosanthes scabra, an Orphan Legume from the Brazilian Caatinga.</title>
        <authorList>
            <person name="Ferreira-Neto J.R.C."/>
            <person name="da Silva M.D."/>
            <person name="Binneck E."/>
            <person name="de Melo N.F."/>
            <person name="da Silva R.H."/>
            <person name="de Melo A.L.T.M."/>
            <person name="Pandolfi V."/>
            <person name="Bustamante F.O."/>
            <person name="Brasileiro-Vidal A.C."/>
            <person name="Benko-Iseppon A.M."/>
        </authorList>
    </citation>
    <scope>NUCLEOTIDE SEQUENCE [LARGE SCALE GENOMIC DNA]</scope>
    <source>
        <tissue evidence="1">Leaves</tissue>
    </source>
</reference>
<proteinExistence type="predicted"/>
<gene>
    <name evidence="1" type="ORF">PIB30_087962</name>
</gene>
<evidence type="ECO:0000313" key="2">
    <source>
        <dbReference type="Proteomes" id="UP001341840"/>
    </source>
</evidence>